<dbReference type="InterPro" id="IPR036236">
    <property type="entry name" value="Znf_C2H2_sf"/>
</dbReference>
<dbReference type="Proteomes" id="UP001328107">
    <property type="component" value="Unassembled WGS sequence"/>
</dbReference>
<dbReference type="Pfam" id="PF00096">
    <property type="entry name" value="zf-C2H2"/>
    <property type="match status" value="2"/>
</dbReference>
<keyword evidence="6" id="KW-0539">Nucleus</keyword>
<evidence type="ECO:0000259" key="8">
    <source>
        <dbReference type="PROSITE" id="PS50157"/>
    </source>
</evidence>
<dbReference type="AlphaFoldDB" id="A0AAN4ZDE8"/>
<dbReference type="GO" id="GO:0005634">
    <property type="term" value="C:nucleus"/>
    <property type="evidence" value="ECO:0007669"/>
    <property type="project" value="UniProtKB-SubCell"/>
</dbReference>
<dbReference type="PANTHER" id="PTHR24394:SF29">
    <property type="entry name" value="MYONEURIN"/>
    <property type="match status" value="1"/>
</dbReference>
<reference evidence="10" key="1">
    <citation type="submission" date="2022-10" db="EMBL/GenBank/DDBJ databases">
        <title>Genome assembly of Pristionchus species.</title>
        <authorList>
            <person name="Yoshida K."/>
            <person name="Sommer R.J."/>
        </authorList>
    </citation>
    <scope>NUCLEOTIDE SEQUENCE [LARGE SCALE GENOMIC DNA]</scope>
    <source>
        <strain evidence="10">RS5460</strain>
    </source>
</reference>
<keyword evidence="5" id="KW-0862">Zinc</keyword>
<organism evidence="9 10">
    <name type="scientific">Pristionchus mayeri</name>
    <dbReference type="NCBI Taxonomy" id="1317129"/>
    <lineage>
        <taxon>Eukaryota</taxon>
        <taxon>Metazoa</taxon>
        <taxon>Ecdysozoa</taxon>
        <taxon>Nematoda</taxon>
        <taxon>Chromadorea</taxon>
        <taxon>Rhabditida</taxon>
        <taxon>Rhabditina</taxon>
        <taxon>Diplogasteromorpha</taxon>
        <taxon>Diplogasteroidea</taxon>
        <taxon>Neodiplogasteridae</taxon>
        <taxon>Pristionchus</taxon>
    </lineage>
</organism>
<dbReference type="SUPFAM" id="SSF57667">
    <property type="entry name" value="beta-beta-alpha zinc fingers"/>
    <property type="match status" value="1"/>
</dbReference>
<dbReference type="PANTHER" id="PTHR24394">
    <property type="entry name" value="ZINC FINGER PROTEIN"/>
    <property type="match status" value="1"/>
</dbReference>
<dbReference type="EMBL" id="BTRK01000002">
    <property type="protein sequence ID" value="GMR38761.1"/>
    <property type="molecule type" value="Genomic_DNA"/>
</dbReference>
<keyword evidence="10" id="KW-1185">Reference proteome</keyword>
<evidence type="ECO:0000256" key="1">
    <source>
        <dbReference type="ARBA" id="ARBA00004123"/>
    </source>
</evidence>
<dbReference type="InterPro" id="IPR013087">
    <property type="entry name" value="Znf_C2H2_type"/>
</dbReference>
<name>A0AAN4ZDE8_9BILA</name>
<evidence type="ECO:0000313" key="10">
    <source>
        <dbReference type="Proteomes" id="UP001328107"/>
    </source>
</evidence>
<evidence type="ECO:0000256" key="3">
    <source>
        <dbReference type="ARBA" id="ARBA00022737"/>
    </source>
</evidence>
<protein>
    <recommendedName>
        <fullName evidence="8">C2H2-type domain-containing protein</fullName>
    </recommendedName>
</protein>
<keyword evidence="3" id="KW-0677">Repeat</keyword>
<evidence type="ECO:0000256" key="2">
    <source>
        <dbReference type="ARBA" id="ARBA00022723"/>
    </source>
</evidence>
<evidence type="ECO:0000256" key="7">
    <source>
        <dbReference type="PROSITE-ProRule" id="PRU00042"/>
    </source>
</evidence>
<evidence type="ECO:0000256" key="5">
    <source>
        <dbReference type="ARBA" id="ARBA00022833"/>
    </source>
</evidence>
<evidence type="ECO:0000256" key="6">
    <source>
        <dbReference type="ARBA" id="ARBA00023242"/>
    </source>
</evidence>
<dbReference type="FunFam" id="3.30.160.60:FF:000446">
    <property type="entry name" value="Zinc finger protein"/>
    <property type="match status" value="1"/>
</dbReference>
<gene>
    <name evidence="9" type="ORF">PMAYCL1PPCAC_08955</name>
</gene>
<feature type="domain" description="C2H2-type" evidence="8">
    <location>
        <begin position="50"/>
        <end position="77"/>
    </location>
</feature>
<sequence length="95" mass="11302">MFRVRILDFNDPRKKIFECDVCGKFVNDSSALRRHKMIHDHKYDPRKRPFTCDICRKKFGLVENMQKHKKGHSPKDDPNRKFECEICGKMIASGF</sequence>
<dbReference type="PROSITE" id="PS00028">
    <property type="entry name" value="ZINC_FINGER_C2H2_1"/>
    <property type="match status" value="2"/>
</dbReference>
<dbReference type="GO" id="GO:0008270">
    <property type="term" value="F:zinc ion binding"/>
    <property type="evidence" value="ECO:0007669"/>
    <property type="project" value="UniProtKB-KW"/>
</dbReference>
<comment type="subcellular location">
    <subcellularLocation>
        <location evidence="1">Nucleus</location>
    </subcellularLocation>
</comment>
<dbReference type="GO" id="GO:0000981">
    <property type="term" value="F:DNA-binding transcription factor activity, RNA polymerase II-specific"/>
    <property type="evidence" value="ECO:0007669"/>
    <property type="project" value="TreeGrafter"/>
</dbReference>
<dbReference type="SMART" id="SM00355">
    <property type="entry name" value="ZnF_C2H2"/>
    <property type="match status" value="2"/>
</dbReference>
<evidence type="ECO:0000256" key="4">
    <source>
        <dbReference type="ARBA" id="ARBA00022771"/>
    </source>
</evidence>
<dbReference type="GO" id="GO:0000122">
    <property type="term" value="P:negative regulation of transcription by RNA polymerase II"/>
    <property type="evidence" value="ECO:0007669"/>
    <property type="project" value="UniProtKB-ARBA"/>
</dbReference>
<accession>A0AAN4ZDE8</accession>
<evidence type="ECO:0000313" key="9">
    <source>
        <dbReference type="EMBL" id="GMR38761.1"/>
    </source>
</evidence>
<dbReference type="PROSITE" id="PS50157">
    <property type="entry name" value="ZINC_FINGER_C2H2_2"/>
    <property type="match status" value="2"/>
</dbReference>
<comment type="caution">
    <text evidence="9">The sequence shown here is derived from an EMBL/GenBank/DDBJ whole genome shotgun (WGS) entry which is preliminary data.</text>
</comment>
<proteinExistence type="predicted"/>
<keyword evidence="2" id="KW-0479">Metal-binding</keyword>
<dbReference type="Gene3D" id="3.30.160.60">
    <property type="entry name" value="Classic Zinc Finger"/>
    <property type="match status" value="2"/>
</dbReference>
<keyword evidence="4 7" id="KW-0863">Zinc-finger</keyword>
<feature type="domain" description="C2H2-type" evidence="8">
    <location>
        <begin position="17"/>
        <end position="44"/>
    </location>
</feature>